<comment type="cofactor">
    <cofactor evidence="3">
        <name>Mg(2+)</name>
        <dbReference type="ChEBI" id="CHEBI:18420"/>
    </cofactor>
    <text evidence="3">Binds 2 magnesium ions per subunit.</text>
</comment>
<dbReference type="GO" id="GO:0003684">
    <property type="term" value="F:damaged DNA binding"/>
    <property type="evidence" value="ECO:0007669"/>
    <property type="project" value="InterPro"/>
</dbReference>
<feature type="site" description="Substrate discrimination" evidence="3">
    <location>
        <position position="15"/>
    </location>
</feature>
<dbReference type="GO" id="GO:0009432">
    <property type="term" value="P:SOS response"/>
    <property type="evidence" value="ECO:0007669"/>
    <property type="project" value="TreeGrafter"/>
</dbReference>
<dbReference type="Gene3D" id="3.40.1170.60">
    <property type="match status" value="1"/>
</dbReference>
<dbReference type="InterPro" id="IPR024728">
    <property type="entry name" value="PolY_HhH_motif"/>
</dbReference>
<dbReference type="Pfam" id="PF11798">
    <property type="entry name" value="IMS_HHH"/>
    <property type="match status" value="1"/>
</dbReference>
<keyword evidence="3" id="KW-0238">DNA-binding</keyword>
<keyword evidence="3" id="KW-0548">Nucleotidyltransferase</keyword>
<dbReference type="HAMAP" id="MF_01113">
    <property type="entry name" value="DNApol_IV"/>
    <property type="match status" value="1"/>
</dbReference>
<dbReference type="GO" id="GO:0003887">
    <property type="term" value="F:DNA-directed DNA polymerase activity"/>
    <property type="evidence" value="ECO:0007669"/>
    <property type="project" value="UniProtKB-UniRule"/>
</dbReference>
<dbReference type="GO" id="GO:0042276">
    <property type="term" value="P:error-prone translesion synthesis"/>
    <property type="evidence" value="ECO:0007669"/>
    <property type="project" value="TreeGrafter"/>
</dbReference>
<keyword evidence="2 3" id="KW-0515">Mutator protein</keyword>
<dbReference type="GO" id="GO:0000287">
    <property type="term" value="F:magnesium ion binding"/>
    <property type="evidence" value="ECO:0007669"/>
    <property type="project" value="UniProtKB-UniRule"/>
</dbReference>
<dbReference type="PANTHER" id="PTHR11076">
    <property type="entry name" value="DNA REPAIR POLYMERASE UMUC / TRANSFERASE FAMILY MEMBER"/>
    <property type="match status" value="1"/>
</dbReference>
<dbReference type="PROSITE" id="PS50173">
    <property type="entry name" value="UMUC"/>
    <property type="match status" value="1"/>
</dbReference>
<dbReference type="Pfam" id="PF00817">
    <property type="entry name" value="IMS"/>
    <property type="match status" value="1"/>
</dbReference>
<keyword evidence="3" id="KW-0460">Magnesium</keyword>
<dbReference type="SUPFAM" id="SSF56672">
    <property type="entry name" value="DNA/RNA polymerases"/>
    <property type="match status" value="1"/>
</dbReference>
<dbReference type="InterPro" id="IPR036775">
    <property type="entry name" value="DNA_pol_Y-fam_lit_finger_sf"/>
</dbReference>
<feature type="domain" description="UmuC" evidence="4">
    <location>
        <begin position="6"/>
        <end position="192"/>
    </location>
</feature>
<evidence type="ECO:0000256" key="3">
    <source>
        <dbReference type="HAMAP-Rule" id="MF_01113"/>
    </source>
</evidence>
<gene>
    <name evidence="3" type="primary">dinB</name>
    <name evidence="5" type="ORF">SAMN05660923_01032</name>
</gene>
<evidence type="ECO:0000313" key="5">
    <source>
        <dbReference type="EMBL" id="SDW63909.1"/>
    </source>
</evidence>
<dbReference type="EC" id="2.7.7.7" evidence="3"/>
<dbReference type="InterPro" id="IPR043128">
    <property type="entry name" value="Rev_trsase/Diguanyl_cyclase"/>
</dbReference>
<dbReference type="InterPro" id="IPR050116">
    <property type="entry name" value="DNA_polymerase-Y"/>
</dbReference>
<dbReference type="OrthoDB" id="9808813at2"/>
<evidence type="ECO:0000313" key="6">
    <source>
        <dbReference type="Proteomes" id="UP000198828"/>
    </source>
</evidence>
<keyword evidence="6" id="KW-1185">Reference proteome</keyword>
<keyword evidence="3" id="KW-0234">DNA repair</keyword>
<dbReference type="Pfam" id="PF11799">
    <property type="entry name" value="IMS_C"/>
    <property type="match status" value="1"/>
</dbReference>
<keyword evidence="3" id="KW-0227">DNA damage</keyword>
<comment type="subunit">
    <text evidence="3">Monomer.</text>
</comment>
<dbReference type="GO" id="GO:0006261">
    <property type="term" value="P:DNA-templated DNA replication"/>
    <property type="evidence" value="ECO:0007669"/>
    <property type="project" value="UniProtKB-UniRule"/>
</dbReference>
<dbReference type="SUPFAM" id="SSF100879">
    <property type="entry name" value="Lesion bypass DNA polymerase (Y-family), little finger domain"/>
    <property type="match status" value="1"/>
</dbReference>
<reference evidence="5 6" key="1">
    <citation type="submission" date="2016-10" db="EMBL/GenBank/DDBJ databases">
        <authorList>
            <person name="de Groot N.N."/>
        </authorList>
    </citation>
    <scope>NUCLEOTIDE SEQUENCE [LARGE SCALE GENOMIC DNA]</scope>
    <source>
        <strain evidence="5 6">DSM 23310</strain>
    </source>
</reference>
<evidence type="ECO:0000256" key="2">
    <source>
        <dbReference type="ARBA" id="ARBA00022457"/>
    </source>
</evidence>
<comment type="subcellular location">
    <subcellularLocation>
        <location evidence="3">Cytoplasm</location>
    </subcellularLocation>
</comment>
<dbReference type="GO" id="GO:0006281">
    <property type="term" value="P:DNA repair"/>
    <property type="evidence" value="ECO:0007669"/>
    <property type="project" value="UniProtKB-UniRule"/>
</dbReference>
<dbReference type="InterPro" id="IPR043502">
    <property type="entry name" value="DNA/RNA_pol_sf"/>
</dbReference>
<evidence type="ECO:0000256" key="1">
    <source>
        <dbReference type="ARBA" id="ARBA00010945"/>
    </source>
</evidence>
<dbReference type="CDD" id="cd03586">
    <property type="entry name" value="PolY_Pol_IV_kappa"/>
    <property type="match status" value="1"/>
</dbReference>
<dbReference type="Gene3D" id="1.10.150.20">
    <property type="entry name" value="5' to 3' exonuclease, C-terminal subdomain"/>
    <property type="match status" value="1"/>
</dbReference>
<comment type="catalytic activity">
    <reaction evidence="3">
        <text>DNA(n) + a 2'-deoxyribonucleoside 5'-triphosphate = DNA(n+1) + diphosphate</text>
        <dbReference type="Rhea" id="RHEA:22508"/>
        <dbReference type="Rhea" id="RHEA-COMP:17339"/>
        <dbReference type="Rhea" id="RHEA-COMP:17340"/>
        <dbReference type="ChEBI" id="CHEBI:33019"/>
        <dbReference type="ChEBI" id="CHEBI:61560"/>
        <dbReference type="ChEBI" id="CHEBI:173112"/>
        <dbReference type="EC" id="2.7.7.7"/>
    </reaction>
</comment>
<keyword evidence="3" id="KW-0479">Metal-binding</keyword>
<dbReference type="Gene3D" id="3.30.1490.100">
    <property type="entry name" value="DNA polymerase, Y-family, little finger domain"/>
    <property type="match status" value="1"/>
</dbReference>
<dbReference type="RefSeq" id="WP_093751471.1">
    <property type="nucleotide sequence ID" value="NZ_FNNG01000003.1"/>
</dbReference>
<dbReference type="Proteomes" id="UP000198828">
    <property type="component" value="Unassembled WGS sequence"/>
</dbReference>
<comment type="function">
    <text evidence="3">Poorly processive, error-prone DNA polymerase involved in untargeted mutagenesis. Copies undamaged DNA at stalled replication forks, which arise in vivo from mismatched or misaligned primer ends. These misaligned primers can be extended by PolIV. Exhibits no 3'-5' exonuclease (proofreading) activity. May be involved in translesional synthesis, in conjunction with the beta clamp from PolIII.</text>
</comment>
<dbReference type="InterPro" id="IPR022880">
    <property type="entry name" value="DNApol_IV"/>
</dbReference>
<accession>A0A1H2V7P1</accession>
<keyword evidence="3" id="KW-0808">Transferase</keyword>
<comment type="similarity">
    <text evidence="1 3">Belongs to the DNA polymerase type-Y family.</text>
</comment>
<keyword evidence="3" id="KW-0963">Cytoplasm</keyword>
<dbReference type="InterPro" id="IPR017961">
    <property type="entry name" value="DNA_pol_Y-fam_little_finger"/>
</dbReference>
<feature type="active site" evidence="3">
    <location>
        <position position="113"/>
    </location>
</feature>
<keyword evidence="3" id="KW-0239">DNA-directed DNA polymerase</keyword>
<dbReference type="InterPro" id="IPR001126">
    <property type="entry name" value="UmuC"/>
</dbReference>
<protein>
    <recommendedName>
        <fullName evidence="3">DNA polymerase IV</fullName>
        <shortName evidence="3">Pol IV</shortName>
        <ecNumber evidence="3">2.7.7.7</ecNumber>
    </recommendedName>
</protein>
<dbReference type="EMBL" id="FNNG01000003">
    <property type="protein sequence ID" value="SDW63909.1"/>
    <property type="molecule type" value="Genomic_DNA"/>
</dbReference>
<dbReference type="AlphaFoldDB" id="A0A1H2V7P1"/>
<dbReference type="Gene3D" id="3.30.70.270">
    <property type="match status" value="1"/>
</dbReference>
<dbReference type="PANTHER" id="PTHR11076:SF35">
    <property type="entry name" value="DNA REPAIR PROTEIN HOMOLOG YOBH"/>
    <property type="match status" value="1"/>
</dbReference>
<keyword evidence="3" id="KW-0235">DNA replication</keyword>
<evidence type="ECO:0000259" key="4">
    <source>
        <dbReference type="PROSITE" id="PS50173"/>
    </source>
</evidence>
<name>A0A1H2V7P1_9FIRM</name>
<feature type="binding site" evidence="3">
    <location>
        <position position="112"/>
    </location>
    <ligand>
        <name>Mg(2+)</name>
        <dbReference type="ChEBI" id="CHEBI:18420"/>
    </ligand>
</feature>
<feature type="binding site" evidence="3">
    <location>
        <position position="10"/>
    </location>
    <ligand>
        <name>Mg(2+)</name>
        <dbReference type="ChEBI" id="CHEBI:18420"/>
    </ligand>
</feature>
<dbReference type="GO" id="GO:0005829">
    <property type="term" value="C:cytosol"/>
    <property type="evidence" value="ECO:0007669"/>
    <property type="project" value="TreeGrafter"/>
</dbReference>
<organism evidence="5 6">
    <name type="scientific">Tepidimicrobium xylanilyticum</name>
    <dbReference type="NCBI Taxonomy" id="1123352"/>
    <lineage>
        <taxon>Bacteria</taxon>
        <taxon>Bacillati</taxon>
        <taxon>Bacillota</taxon>
        <taxon>Tissierellia</taxon>
        <taxon>Tissierellales</taxon>
        <taxon>Tepidimicrobiaceae</taxon>
        <taxon>Tepidimicrobium</taxon>
    </lineage>
</organism>
<proteinExistence type="inferred from homology"/>
<sequence>MKHRIIFHIDVNSAYLSWEATYRLQHGEVIDLRDIPSIVGGDESKRHGIVLAKSIPTKKYGILTGESLYSARQKCPNLTIVPPNYEMYMKASNSMIDLLKEYSPYIQRYSIDEVFMDYSYNRETNFLDTAYEIKERIKKELGFTVNIGIGPNKLLAKMASDFEKPDKVHTLFHYEIRDKMWPLPISKLFMIGPRTKKKLNKRGIFTIGELAKLDKDYIYAWLKKPGILIWEYANGMENSHVRNGSLPIKSIGNSTTTAYDVDNKRESHMFLLALSEMVGMRIRNLEQCGKVISVSLKNNQFYSYSHQRKLNLPTDSTNVIYKTVKQLFDEMWQGEPIRRFSISISELYSNDFQQLSLLEDYSEKDKILDRTIDKIRNKYGYNSIIRSCFLHSGIKPIIGGVVTETDYPMMSIFL</sequence>